<reference evidence="1 2" key="1">
    <citation type="submission" date="2018-06" db="EMBL/GenBank/DDBJ databases">
        <authorList>
            <consortium name="Pathogen Informatics"/>
            <person name="Doyle S."/>
        </authorList>
    </citation>
    <scope>NUCLEOTIDE SEQUENCE [LARGE SCALE GENOMIC DNA]</scope>
    <source>
        <strain evidence="1 2">NCTC10638</strain>
    </source>
</reference>
<dbReference type="Proteomes" id="UP000254802">
    <property type="component" value="Unassembled WGS sequence"/>
</dbReference>
<organism evidence="1 2">
    <name type="scientific">Mannheimia haemolytica</name>
    <name type="common">Pasteurella haemolytica</name>
    <dbReference type="NCBI Taxonomy" id="75985"/>
    <lineage>
        <taxon>Bacteria</taxon>
        <taxon>Pseudomonadati</taxon>
        <taxon>Pseudomonadota</taxon>
        <taxon>Gammaproteobacteria</taxon>
        <taxon>Pasteurellales</taxon>
        <taxon>Pasteurellaceae</taxon>
        <taxon>Mannheimia</taxon>
    </lineage>
</organism>
<dbReference type="EMBL" id="UGPN01000002">
    <property type="protein sequence ID" value="STY60554.1"/>
    <property type="molecule type" value="Genomic_DNA"/>
</dbReference>
<accession>A0A378MWS2</accession>
<evidence type="ECO:0000313" key="2">
    <source>
        <dbReference type="Proteomes" id="UP000254802"/>
    </source>
</evidence>
<name>A0A378MWS2_MANHA</name>
<protein>
    <submittedName>
        <fullName evidence="1">Uncharacterized protein</fullName>
    </submittedName>
</protein>
<evidence type="ECO:0000313" key="1">
    <source>
        <dbReference type="EMBL" id="STY60554.1"/>
    </source>
</evidence>
<proteinExistence type="predicted"/>
<dbReference type="AlphaFoldDB" id="A0A378MWS2"/>
<sequence length="40" mass="4394">MSQGCQTLSVTKWKGLESPLKLCYIGSVLPLFILQNVGKI</sequence>
<gene>
    <name evidence="1" type="ORF">NCTC10638_01759</name>
</gene>